<dbReference type="OrthoDB" id="2283943at2759"/>
<dbReference type="AlphaFoldDB" id="A0A9P6Y803"/>
<sequence length="233" mass="26445">MITDELQCNECDDWFLDRVGLKNHKTELHVNEILVGESKFPVYCHCMHSAKLMLPNKRQTSAQDMPLLYQMRQLRSKFHSLSTYTKCRTSASIASRLELQSSTIWTLSSNDSPQHIPTQDKVGSILFRAIVVAVNCHEKDVVLSRDEVESVRALVKNSAVATIWEGITRLFVSNAMPIINNSPLNVKLTDLAAAISQGNKKENEKSERSEIQFLQLNRFFLLVTRISCHASVR</sequence>
<dbReference type="EMBL" id="JAANIT010001264">
    <property type="protein sequence ID" value="KAG1541255.1"/>
    <property type="molecule type" value="Genomic_DNA"/>
</dbReference>
<accession>A0A9P6Y803</accession>
<protein>
    <recommendedName>
        <fullName evidence="2">C2H2-type domain-containing protein</fullName>
    </recommendedName>
</protein>
<name>A0A9P6Y803_RHIOR</name>
<dbReference type="InterPro" id="IPR013087">
    <property type="entry name" value="Znf_C2H2_type"/>
</dbReference>
<evidence type="ECO:0000256" key="1">
    <source>
        <dbReference type="PROSITE-ProRule" id="PRU00042"/>
    </source>
</evidence>
<evidence type="ECO:0000313" key="4">
    <source>
        <dbReference type="Proteomes" id="UP000717996"/>
    </source>
</evidence>
<keyword evidence="1" id="KW-0862">Zinc</keyword>
<evidence type="ECO:0000259" key="2">
    <source>
        <dbReference type="PROSITE" id="PS50157"/>
    </source>
</evidence>
<dbReference type="PROSITE" id="PS00028">
    <property type="entry name" value="ZINC_FINGER_C2H2_1"/>
    <property type="match status" value="1"/>
</dbReference>
<proteinExistence type="predicted"/>
<keyword evidence="1" id="KW-0863">Zinc-finger</keyword>
<evidence type="ECO:0000313" key="3">
    <source>
        <dbReference type="EMBL" id="KAG1541255.1"/>
    </source>
</evidence>
<dbReference type="Proteomes" id="UP000717996">
    <property type="component" value="Unassembled WGS sequence"/>
</dbReference>
<reference evidence="3" key="1">
    <citation type="journal article" date="2020" name="Microb. Genom.">
        <title>Genetic diversity of clinical and environmental Mucorales isolates obtained from an investigation of mucormycosis cases among solid organ transplant recipients.</title>
        <authorList>
            <person name="Nguyen M.H."/>
            <person name="Kaul D."/>
            <person name="Muto C."/>
            <person name="Cheng S.J."/>
            <person name="Richter R.A."/>
            <person name="Bruno V.M."/>
            <person name="Liu G."/>
            <person name="Beyhan S."/>
            <person name="Sundermann A.J."/>
            <person name="Mounaud S."/>
            <person name="Pasculle A.W."/>
            <person name="Nierman W.C."/>
            <person name="Driscoll E."/>
            <person name="Cumbie R."/>
            <person name="Clancy C.J."/>
            <person name="Dupont C.L."/>
        </authorList>
    </citation>
    <scope>NUCLEOTIDE SEQUENCE</scope>
    <source>
        <strain evidence="3">GL16</strain>
    </source>
</reference>
<organism evidence="3 4">
    <name type="scientific">Rhizopus oryzae</name>
    <name type="common">Mucormycosis agent</name>
    <name type="synonym">Rhizopus arrhizus var. delemar</name>
    <dbReference type="NCBI Taxonomy" id="64495"/>
    <lineage>
        <taxon>Eukaryota</taxon>
        <taxon>Fungi</taxon>
        <taxon>Fungi incertae sedis</taxon>
        <taxon>Mucoromycota</taxon>
        <taxon>Mucoromycotina</taxon>
        <taxon>Mucoromycetes</taxon>
        <taxon>Mucorales</taxon>
        <taxon>Mucorineae</taxon>
        <taxon>Rhizopodaceae</taxon>
        <taxon>Rhizopus</taxon>
    </lineage>
</organism>
<dbReference type="GO" id="GO:0008270">
    <property type="term" value="F:zinc ion binding"/>
    <property type="evidence" value="ECO:0007669"/>
    <property type="project" value="UniProtKB-KW"/>
</dbReference>
<feature type="domain" description="C2H2-type" evidence="2">
    <location>
        <begin position="6"/>
        <end position="32"/>
    </location>
</feature>
<gene>
    <name evidence="3" type="ORF">G6F51_008007</name>
</gene>
<keyword evidence="1" id="KW-0479">Metal-binding</keyword>
<dbReference type="PROSITE" id="PS50157">
    <property type="entry name" value="ZINC_FINGER_C2H2_2"/>
    <property type="match status" value="1"/>
</dbReference>
<comment type="caution">
    <text evidence="3">The sequence shown here is derived from an EMBL/GenBank/DDBJ whole genome shotgun (WGS) entry which is preliminary data.</text>
</comment>